<evidence type="ECO:0000256" key="3">
    <source>
        <dbReference type="ARBA" id="ARBA00022692"/>
    </source>
</evidence>
<keyword evidence="3 6" id="KW-0812">Transmembrane</keyword>
<evidence type="ECO:0000256" key="2">
    <source>
        <dbReference type="ARBA" id="ARBA00006070"/>
    </source>
</evidence>
<organism evidence="7 8">
    <name type="scientific">Schistosoma rodhaini</name>
    <dbReference type="NCBI Taxonomy" id="6188"/>
    <lineage>
        <taxon>Eukaryota</taxon>
        <taxon>Metazoa</taxon>
        <taxon>Spiralia</taxon>
        <taxon>Lophotrochozoa</taxon>
        <taxon>Platyhelminthes</taxon>
        <taxon>Trematoda</taxon>
        <taxon>Digenea</taxon>
        <taxon>Strigeidida</taxon>
        <taxon>Schistosomatoidea</taxon>
        <taxon>Schistosomatidae</taxon>
        <taxon>Schistosoma</taxon>
    </lineage>
</organism>
<reference evidence="7" key="1">
    <citation type="submission" date="2022-06" db="EMBL/GenBank/DDBJ databases">
        <authorList>
            <person name="Berger JAMES D."/>
            <person name="Berger JAMES D."/>
        </authorList>
    </citation>
    <scope>NUCLEOTIDE SEQUENCE [LARGE SCALE GENOMIC DNA]</scope>
</reference>
<feature type="transmembrane region" description="Helical" evidence="6">
    <location>
        <begin position="111"/>
        <end position="128"/>
    </location>
</feature>
<name>A0AA85F526_9TREM</name>
<protein>
    <recommendedName>
        <fullName evidence="9">Protein RER1</fullName>
    </recommendedName>
</protein>
<dbReference type="PANTHER" id="PTHR10743">
    <property type="entry name" value="PROTEIN RER1"/>
    <property type="match status" value="1"/>
</dbReference>
<dbReference type="GO" id="GO:0000139">
    <property type="term" value="C:Golgi membrane"/>
    <property type="evidence" value="ECO:0007669"/>
    <property type="project" value="TreeGrafter"/>
</dbReference>
<dbReference type="Pfam" id="PF03248">
    <property type="entry name" value="Rer1"/>
    <property type="match status" value="1"/>
</dbReference>
<feature type="transmembrane region" description="Helical" evidence="6">
    <location>
        <begin position="28"/>
        <end position="46"/>
    </location>
</feature>
<sequence>MVLYCPPNLLLYNTYYHHTGFLMLRSSLYFSQGYHVVTYLMGIFLLNRLIDFLSPKIVPETSTDEVLPTKSSEEFRPFLRKLPELKFWNSCTICLLISIFCTFLSFLDVPVFWPILVMYFVLLFYVTMKRQISLRRIYQLHFTQAICWQMVMVRAKLQSVIIPITELL</sequence>
<evidence type="ECO:0000256" key="6">
    <source>
        <dbReference type="SAM" id="Phobius"/>
    </source>
</evidence>
<comment type="similarity">
    <text evidence="2">Belongs to the RER1 family.</text>
</comment>
<feature type="transmembrane region" description="Helical" evidence="6">
    <location>
        <begin position="87"/>
        <end position="105"/>
    </location>
</feature>
<evidence type="ECO:0000256" key="1">
    <source>
        <dbReference type="ARBA" id="ARBA00004141"/>
    </source>
</evidence>
<comment type="subcellular location">
    <subcellularLocation>
        <location evidence="1">Membrane</location>
        <topology evidence="1">Multi-pass membrane protein</topology>
    </subcellularLocation>
</comment>
<keyword evidence="4 6" id="KW-1133">Transmembrane helix</keyword>
<evidence type="ECO:0000256" key="5">
    <source>
        <dbReference type="ARBA" id="ARBA00023136"/>
    </source>
</evidence>
<dbReference type="AlphaFoldDB" id="A0AA85F526"/>
<accession>A0AA85F526</accession>
<keyword evidence="7" id="KW-1185">Reference proteome</keyword>
<evidence type="ECO:0000256" key="4">
    <source>
        <dbReference type="ARBA" id="ARBA00022989"/>
    </source>
</evidence>
<dbReference type="GO" id="GO:0006890">
    <property type="term" value="P:retrograde vesicle-mediated transport, Golgi to endoplasmic reticulum"/>
    <property type="evidence" value="ECO:0007669"/>
    <property type="project" value="TreeGrafter"/>
</dbReference>
<keyword evidence="5 6" id="KW-0472">Membrane</keyword>
<reference evidence="8" key="2">
    <citation type="submission" date="2023-11" db="UniProtKB">
        <authorList>
            <consortium name="WormBaseParasite"/>
        </authorList>
    </citation>
    <scope>IDENTIFICATION</scope>
</reference>
<proteinExistence type="inferred from homology"/>
<dbReference type="GO" id="GO:0005783">
    <property type="term" value="C:endoplasmic reticulum"/>
    <property type="evidence" value="ECO:0007669"/>
    <property type="project" value="GOC"/>
</dbReference>
<dbReference type="GO" id="GO:0006621">
    <property type="term" value="P:protein retention in ER lumen"/>
    <property type="evidence" value="ECO:0007669"/>
    <property type="project" value="TreeGrafter"/>
</dbReference>
<evidence type="ECO:0000313" key="7">
    <source>
        <dbReference type="Proteomes" id="UP000050792"/>
    </source>
</evidence>
<evidence type="ECO:0000313" key="8">
    <source>
        <dbReference type="WBParaSite" id="SRDH1_34680.3"/>
    </source>
</evidence>
<dbReference type="WBParaSite" id="SRDH1_34680.3">
    <property type="protein sequence ID" value="SRDH1_34680.3"/>
    <property type="gene ID" value="SRDH1_34680"/>
</dbReference>
<dbReference type="Proteomes" id="UP000050792">
    <property type="component" value="Unassembled WGS sequence"/>
</dbReference>
<dbReference type="InterPro" id="IPR004932">
    <property type="entry name" value="Rer1"/>
</dbReference>
<evidence type="ECO:0008006" key="9">
    <source>
        <dbReference type="Google" id="ProtNLM"/>
    </source>
</evidence>
<dbReference type="PANTHER" id="PTHR10743:SF0">
    <property type="entry name" value="PROTEIN RER1"/>
    <property type="match status" value="1"/>
</dbReference>